<evidence type="ECO:0000313" key="2">
    <source>
        <dbReference type="Proteomes" id="UP000688137"/>
    </source>
</evidence>
<dbReference type="EMBL" id="CAJJDM010000095">
    <property type="protein sequence ID" value="CAD8093012.1"/>
    <property type="molecule type" value="Genomic_DNA"/>
</dbReference>
<reference evidence="1" key="1">
    <citation type="submission" date="2021-01" db="EMBL/GenBank/DDBJ databases">
        <authorList>
            <consortium name="Genoscope - CEA"/>
            <person name="William W."/>
        </authorList>
    </citation>
    <scope>NUCLEOTIDE SEQUENCE</scope>
</reference>
<gene>
    <name evidence="1" type="ORF">PPRIM_AZ9-3.1.T0920076</name>
</gene>
<keyword evidence="2" id="KW-1185">Reference proteome</keyword>
<sequence length="63" mass="7640">MEFQVKLQTNKIQNLMNTCKQTKLIEIYLKIKKITIIQKNERIDKKCKVFQKNSNKVRIKLFL</sequence>
<dbReference type="AlphaFoldDB" id="A0A8S1NLI0"/>
<proteinExistence type="predicted"/>
<organism evidence="1 2">
    <name type="scientific">Paramecium primaurelia</name>
    <dbReference type="NCBI Taxonomy" id="5886"/>
    <lineage>
        <taxon>Eukaryota</taxon>
        <taxon>Sar</taxon>
        <taxon>Alveolata</taxon>
        <taxon>Ciliophora</taxon>
        <taxon>Intramacronucleata</taxon>
        <taxon>Oligohymenophorea</taxon>
        <taxon>Peniculida</taxon>
        <taxon>Parameciidae</taxon>
        <taxon>Paramecium</taxon>
    </lineage>
</organism>
<name>A0A8S1NLI0_PARPR</name>
<dbReference type="Proteomes" id="UP000688137">
    <property type="component" value="Unassembled WGS sequence"/>
</dbReference>
<accession>A0A8S1NLI0</accession>
<comment type="caution">
    <text evidence="1">The sequence shown here is derived from an EMBL/GenBank/DDBJ whole genome shotgun (WGS) entry which is preliminary data.</text>
</comment>
<protein>
    <submittedName>
        <fullName evidence="1">Uncharacterized protein</fullName>
    </submittedName>
</protein>
<evidence type="ECO:0000313" key="1">
    <source>
        <dbReference type="EMBL" id="CAD8093012.1"/>
    </source>
</evidence>